<gene>
    <name evidence="1" type="ORF">KDA27_25065</name>
</gene>
<dbReference type="AlphaFoldDB" id="A0A956NH52"/>
<name>A0A956NH52_UNCEI</name>
<reference evidence="1" key="2">
    <citation type="journal article" date="2021" name="Microbiome">
        <title>Successional dynamics and alternative stable states in a saline activated sludge microbial community over 9 years.</title>
        <authorList>
            <person name="Wang Y."/>
            <person name="Ye J."/>
            <person name="Ju F."/>
            <person name="Liu L."/>
            <person name="Boyd J.A."/>
            <person name="Deng Y."/>
            <person name="Parks D.H."/>
            <person name="Jiang X."/>
            <person name="Yin X."/>
            <person name="Woodcroft B.J."/>
            <person name="Tyson G.W."/>
            <person name="Hugenholtz P."/>
            <person name="Polz M.F."/>
            <person name="Zhang T."/>
        </authorList>
    </citation>
    <scope>NUCLEOTIDE SEQUENCE</scope>
    <source>
        <strain evidence="1">HKST-UBA02</strain>
    </source>
</reference>
<protein>
    <recommendedName>
        <fullName evidence="3">Outer membrane protein beta-barrel domain-containing protein</fullName>
    </recommendedName>
</protein>
<evidence type="ECO:0000313" key="1">
    <source>
        <dbReference type="EMBL" id="MCA9759088.1"/>
    </source>
</evidence>
<evidence type="ECO:0000313" key="2">
    <source>
        <dbReference type="Proteomes" id="UP000739538"/>
    </source>
</evidence>
<reference evidence="1" key="1">
    <citation type="submission" date="2020-04" db="EMBL/GenBank/DDBJ databases">
        <authorList>
            <person name="Zhang T."/>
        </authorList>
    </citation>
    <scope>NUCLEOTIDE SEQUENCE</scope>
    <source>
        <strain evidence="1">HKST-UBA02</strain>
    </source>
</reference>
<dbReference type="Proteomes" id="UP000739538">
    <property type="component" value="Unassembled WGS sequence"/>
</dbReference>
<evidence type="ECO:0008006" key="3">
    <source>
        <dbReference type="Google" id="ProtNLM"/>
    </source>
</evidence>
<sequence length="166" mass="17426">MKPKKQTLDVRSISRFAIGAGAALGLVAATAGVSQAHTDVELRGGYYSDVDEGFIGGGLLTSMGSGWDFNPNLEWVLVENADYLTVNGDVHYDFTRDSSAPAVWAGGGVALLHTETDGPRSASDTDLGMNLFGGIGAKHGSVRPFFQVKGTLSDESETSLALGLRF</sequence>
<accession>A0A956NH52</accession>
<organism evidence="1 2">
    <name type="scientific">Eiseniibacteriota bacterium</name>
    <dbReference type="NCBI Taxonomy" id="2212470"/>
    <lineage>
        <taxon>Bacteria</taxon>
        <taxon>Candidatus Eiseniibacteriota</taxon>
    </lineage>
</organism>
<dbReference type="EMBL" id="JAGQHS010000262">
    <property type="protein sequence ID" value="MCA9759088.1"/>
    <property type="molecule type" value="Genomic_DNA"/>
</dbReference>
<comment type="caution">
    <text evidence="1">The sequence shown here is derived from an EMBL/GenBank/DDBJ whole genome shotgun (WGS) entry which is preliminary data.</text>
</comment>
<proteinExistence type="predicted"/>